<sequence>MGFLAKGDQHDGSATQTFRNAGQGP</sequence>
<accession>A3VGN5</accession>
<dbReference type="Proteomes" id="UP000002931">
    <property type="component" value="Unassembled WGS sequence"/>
</dbReference>
<dbReference type="EMBL" id="AAMT01000008">
    <property type="protein sequence ID" value="EAQ12440.1"/>
    <property type="molecule type" value="Genomic_DNA"/>
</dbReference>
<reference evidence="2 3" key="1">
    <citation type="journal article" date="2010" name="J. Bacteriol.">
        <title>Genome sequences of Pelagibaca bermudensis HTCC2601T and Maritimibacter alkaliphilus HTCC2654T, the type strains of two marine Roseobacter genera.</title>
        <authorList>
            <person name="Thrash J.C."/>
            <person name="Cho J.C."/>
            <person name="Ferriera S."/>
            <person name="Johnson J."/>
            <person name="Vergin K.L."/>
            <person name="Giovannoni S.J."/>
        </authorList>
    </citation>
    <scope>NUCLEOTIDE SEQUENCE [LARGE SCALE GENOMIC DNA]</scope>
    <source>
        <strain evidence="2 3">HTCC2654</strain>
    </source>
</reference>
<protein>
    <submittedName>
        <fullName evidence="2">Uncharacterized protein</fullName>
    </submittedName>
</protein>
<dbReference type="AlphaFoldDB" id="A3VGN5"/>
<evidence type="ECO:0000313" key="3">
    <source>
        <dbReference type="Proteomes" id="UP000002931"/>
    </source>
</evidence>
<organism evidence="2 3">
    <name type="scientific">Maritimibacter alkaliphilus HTCC2654</name>
    <dbReference type="NCBI Taxonomy" id="314271"/>
    <lineage>
        <taxon>Bacteria</taxon>
        <taxon>Pseudomonadati</taxon>
        <taxon>Pseudomonadota</taxon>
        <taxon>Alphaproteobacteria</taxon>
        <taxon>Rhodobacterales</taxon>
        <taxon>Roseobacteraceae</taxon>
        <taxon>Maritimibacter</taxon>
    </lineage>
</organism>
<keyword evidence="3" id="KW-1185">Reference proteome</keyword>
<proteinExistence type="predicted"/>
<feature type="compositionally biased region" description="Polar residues" evidence="1">
    <location>
        <begin position="12"/>
        <end position="25"/>
    </location>
</feature>
<comment type="caution">
    <text evidence="2">The sequence shown here is derived from an EMBL/GenBank/DDBJ whole genome shotgun (WGS) entry which is preliminary data.</text>
</comment>
<name>A3VGN5_9RHOB</name>
<feature type="region of interest" description="Disordered" evidence="1">
    <location>
        <begin position="1"/>
        <end position="25"/>
    </location>
</feature>
<evidence type="ECO:0000256" key="1">
    <source>
        <dbReference type="SAM" id="MobiDB-lite"/>
    </source>
</evidence>
<gene>
    <name evidence="2" type="ORF">RB2654_14180</name>
</gene>
<dbReference type="HOGENOM" id="CLU_3419015_0_0_5"/>
<evidence type="ECO:0000313" key="2">
    <source>
        <dbReference type="EMBL" id="EAQ12440.1"/>
    </source>
</evidence>